<dbReference type="Pfam" id="PF00135">
    <property type="entry name" value="COesterase"/>
    <property type="match status" value="1"/>
</dbReference>
<accession>A0A2N6NHF4</accession>
<gene>
    <name evidence="2" type="ORF">BM221_007701</name>
</gene>
<dbReference type="AlphaFoldDB" id="A0A2N6NHF4"/>
<dbReference type="InterPro" id="IPR002018">
    <property type="entry name" value="CarbesteraseB"/>
</dbReference>
<evidence type="ECO:0000313" key="3">
    <source>
        <dbReference type="Proteomes" id="UP000235728"/>
    </source>
</evidence>
<evidence type="ECO:0000259" key="1">
    <source>
        <dbReference type="Pfam" id="PF00135"/>
    </source>
</evidence>
<dbReference type="EMBL" id="MRVG01000008">
    <property type="protein sequence ID" value="PMB66707.1"/>
    <property type="molecule type" value="Genomic_DNA"/>
</dbReference>
<evidence type="ECO:0000313" key="2">
    <source>
        <dbReference type="EMBL" id="PMB66707.1"/>
    </source>
</evidence>
<organism evidence="2 3">
    <name type="scientific">Beauveria bassiana</name>
    <name type="common">White muscardine disease fungus</name>
    <name type="synonym">Tritirachium shiotae</name>
    <dbReference type="NCBI Taxonomy" id="176275"/>
    <lineage>
        <taxon>Eukaryota</taxon>
        <taxon>Fungi</taxon>
        <taxon>Dikarya</taxon>
        <taxon>Ascomycota</taxon>
        <taxon>Pezizomycotina</taxon>
        <taxon>Sordariomycetes</taxon>
        <taxon>Hypocreomycetidae</taxon>
        <taxon>Hypocreales</taxon>
        <taxon>Cordycipitaceae</taxon>
        <taxon>Beauveria</taxon>
    </lineage>
</organism>
<dbReference type="Proteomes" id="UP000235728">
    <property type="component" value="Unassembled WGS sequence"/>
</dbReference>
<sequence>MVSEFQPTRAPIVHLPTPSGHIQTVVGKRSVISEEIDEFRGIPYREDGSMLVSEINYRVMFLTLQRMGKPSPYKENSCNTRGLTIRSPRCPAPEGDTRLFQSYLPFPDVGQDEFECLNLFVVRPSAAALAMHSIDAETTQLPVLIWIHGGGFKDGAGTDPVWGMC</sequence>
<protein>
    <recommendedName>
        <fullName evidence="1">Carboxylesterase type B domain-containing protein</fullName>
    </recommendedName>
</protein>
<feature type="domain" description="Carboxylesterase type B" evidence="1">
    <location>
        <begin position="65"/>
        <end position="158"/>
    </location>
</feature>
<name>A0A2N6NHF4_BEABA</name>
<reference evidence="2 3" key="1">
    <citation type="journal article" date="2016" name="Appl. Microbiol. Biotechnol.">
        <title>Characterization of T-DNA insertion mutants with decreased virulence in the entomopathogenic fungus Beauveria bassiana JEF-007.</title>
        <authorList>
            <person name="Kim S."/>
            <person name="Lee S.J."/>
            <person name="Nai Y.S."/>
            <person name="Yu J.S."/>
            <person name="Lee M.R."/>
            <person name="Yang Y.T."/>
            <person name="Kim J.S."/>
        </authorList>
    </citation>
    <scope>NUCLEOTIDE SEQUENCE [LARGE SCALE GENOMIC DNA]</scope>
    <source>
        <strain evidence="2 3">JEF-007</strain>
    </source>
</reference>
<dbReference type="Gene3D" id="3.40.50.1820">
    <property type="entry name" value="alpha/beta hydrolase"/>
    <property type="match status" value="1"/>
</dbReference>
<comment type="caution">
    <text evidence="2">The sequence shown here is derived from an EMBL/GenBank/DDBJ whole genome shotgun (WGS) entry which is preliminary data.</text>
</comment>
<dbReference type="SUPFAM" id="SSF53474">
    <property type="entry name" value="alpha/beta-Hydrolases"/>
    <property type="match status" value="1"/>
</dbReference>
<dbReference type="InterPro" id="IPR029058">
    <property type="entry name" value="AB_hydrolase_fold"/>
</dbReference>
<proteinExistence type="predicted"/>